<organism evidence="1 2">
    <name type="scientific">Elysia chlorotica</name>
    <name type="common">Eastern emerald elysia</name>
    <name type="synonym">Sea slug</name>
    <dbReference type="NCBI Taxonomy" id="188477"/>
    <lineage>
        <taxon>Eukaryota</taxon>
        <taxon>Metazoa</taxon>
        <taxon>Spiralia</taxon>
        <taxon>Lophotrochozoa</taxon>
        <taxon>Mollusca</taxon>
        <taxon>Gastropoda</taxon>
        <taxon>Heterobranchia</taxon>
        <taxon>Euthyneura</taxon>
        <taxon>Panpulmonata</taxon>
        <taxon>Sacoglossa</taxon>
        <taxon>Placobranchoidea</taxon>
        <taxon>Plakobranchidae</taxon>
        <taxon>Elysia</taxon>
    </lineage>
</organism>
<gene>
    <name evidence="1" type="ORF">EGW08_022101</name>
</gene>
<dbReference type="Proteomes" id="UP000271974">
    <property type="component" value="Unassembled WGS sequence"/>
</dbReference>
<evidence type="ECO:0000313" key="2">
    <source>
        <dbReference type="Proteomes" id="UP000271974"/>
    </source>
</evidence>
<name>A0A3S0ZLH2_ELYCH</name>
<comment type="caution">
    <text evidence="1">The sequence shown here is derived from an EMBL/GenBank/DDBJ whole genome shotgun (WGS) entry which is preliminary data.</text>
</comment>
<sequence>QKFFEIRHDLLKHRQERFFVCSEEGMDNISNFTQNIRVFFILKQIMFWPHLSKRREVLWQHGLLWLYLDSFEQVGTDVVSPHGGHVLLSADLGTLQQDTVVEVEFEQWHHDFDDILRVLSESFLELSGVADQHLARRRLLLQARRADPKVLLGHTKIKKKGNHLVIHSLVKTCRLTVHEGHLWLQRGSFQHGTHHQRQVLGEIFAQNLTHPRPSRNHVEPDSHLWVVVCHVVLVGLRLKQQLHDLVAVLHELFLADRQPDQTDALDGLASQQAVRRVHNVLHDVLQLRHKS</sequence>
<evidence type="ECO:0000313" key="1">
    <source>
        <dbReference type="EMBL" id="RUS70138.1"/>
    </source>
</evidence>
<feature type="non-terminal residue" evidence="1">
    <location>
        <position position="1"/>
    </location>
</feature>
<accession>A0A3S0ZLH2</accession>
<protein>
    <submittedName>
        <fullName evidence="1">Uncharacterized protein</fullName>
    </submittedName>
</protein>
<feature type="non-terminal residue" evidence="1">
    <location>
        <position position="291"/>
    </location>
</feature>
<reference evidence="1 2" key="1">
    <citation type="submission" date="2019-01" db="EMBL/GenBank/DDBJ databases">
        <title>A draft genome assembly of the solar-powered sea slug Elysia chlorotica.</title>
        <authorList>
            <person name="Cai H."/>
            <person name="Li Q."/>
            <person name="Fang X."/>
            <person name="Li J."/>
            <person name="Curtis N.E."/>
            <person name="Altenburger A."/>
            <person name="Shibata T."/>
            <person name="Feng M."/>
            <person name="Maeda T."/>
            <person name="Schwartz J.A."/>
            <person name="Shigenobu S."/>
            <person name="Lundholm N."/>
            <person name="Nishiyama T."/>
            <person name="Yang H."/>
            <person name="Hasebe M."/>
            <person name="Li S."/>
            <person name="Pierce S.K."/>
            <person name="Wang J."/>
        </authorList>
    </citation>
    <scope>NUCLEOTIDE SEQUENCE [LARGE SCALE GENOMIC DNA]</scope>
    <source>
        <strain evidence="1">EC2010</strain>
        <tissue evidence="1">Whole organism of an adult</tissue>
    </source>
</reference>
<dbReference type="AlphaFoldDB" id="A0A3S0ZLH2"/>
<keyword evidence="2" id="KW-1185">Reference proteome</keyword>
<dbReference type="EMBL" id="RQTK01001482">
    <property type="protein sequence ID" value="RUS70138.1"/>
    <property type="molecule type" value="Genomic_DNA"/>
</dbReference>
<proteinExistence type="predicted"/>